<keyword evidence="2" id="KW-1185">Reference proteome</keyword>
<dbReference type="Proteomes" id="UP001159363">
    <property type="component" value="Chromosome 5"/>
</dbReference>
<evidence type="ECO:0000313" key="2">
    <source>
        <dbReference type="Proteomes" id="UP001159363"/>
    </source>
</evidence>
<name>A0ABQ9HC98_9NEOP</name>
<proteinExistence type="predicted"/>
<organism evidence="1 2">
    <name type="scientific">Dryococelus australis</name>
    <dbReference type="NCBI Taxonomy" id="614101"/>
    <lineage>
        <taxon>Eukaryota</taxon>
        <taxon>Metazoa</taxon>
        <taxon>Ecdysozoa</taxon>
        <taxon>Arthropoda</taxon>
        <taxon>Hexapoda</taxon>
        <taxon>Insecta</taxon>
        <taxon>Pterygota</taxon>
        <taxon>Neoptera</taxon>
        <taxon>Polyneoptera</taxon>
        <taxon>Phasmatodea</taxon>
        <taxon>Verophasmatodea</taxon>
        <taxon>Anareolatae</taxon>
        <taxon>Phasmatidae</taxon>
        <taxon>Eurycanthinae</taxon>
        <taxon>Dryococelus</taxon>
    </lineage>
</organism>
<protein>
    <submittedName>
        <fullName evidence="1">Uncharacterized protein</fullName>
    </submittedName>
</protein>
<dbReference type="EMBL" id="JARBHB010000006">
    <property type="protein sequence ID" value="KAJ8881938.1"/>
    <property type="molecule type" value="Genomic_DNA"/>
</dbReference>
<comment type="caution">
    <text evidence="1">The sequence shown here is derived from an EMBL/GenBank/DDBJ whole genome shotgun (WGS) entry which is preliminary data.</text>
</comment>
<sequence>MRGCKVFQAEGVADVDITKAAVNSAQENSTTLNEEVTDLLVLFLHYAEDSQSRAIPKVFNIDSLKSILGSELCIQLLFLHAFTGCDSASRIYAIGKKTVFQKLLNGDRVLHSCASAFTLPGQNPTDIMSWQSSDGLQVLWQPCVIRHLRRKSSQPNNLFIQERLPPSESSTKFHCLRVYY</sequence>
<gene>
    <name evidence="1" type="ORF">PR048_018425</name>
</gene>
<evidence type="ECO:0000313" key="1">
    <source>
        <dbReference type="EMBL" id="KAJ8881938.1"/>
    </source>
</evidence>
<reference evidence="1 2" key="1">
    <citation type="submission" date="2023-02" db="EMBL/GenBank/DDBJ databases">
        <title>LHISI_Scaffold_Assembly.</title>
        <authorList>
            <person name="Stuart O.P."/>
            <person name="Cleave R."/>
            <person name="Magrath M.J.L."/>
            <person name="Mikheyev A.S."/>
        </authorList>
    </citation>
    <scope>NUCLEOTIDE SEQUENCE [LARGE SCALE GENOMIC DNA]</scope>
    <source>
        <strain evidence="1">Daus_M_001</strain>
        <tissue evidence="1">Leg muscle</tissue>
    </source>
</reference>
<accession>A0ABQ9HC98</accession>